<evidence type="ECO:0000259" key="7">
    <source>
        <dbReference type="PROSITE" id="PS51721"/>
    </source>
</evidence>
<dbReference type="GO" id="GO:0005730">
    <property type="term" value="C:nucleolus"/>
    <property type="evidence" value="ECO:0007669"/>
    <property type="project" value="UniProtKB-SubCell"/>
</dbReference>
<dbReference type="InterPro" id="IPR024929">
    <property type="entry name" value="GNL2_CP_dom"/>
</dbReference>
<dbReference type="AlphaFoldDB" id="A0A915MXR2"/>
<keyword evidence="3 5" id="KW-0342">GTP-binding</keyword>
<organism evidence="8 9">
    <name type="scientific">Meloidogyne javanica</name>
    <name type="common">Root-knot nematode worm</name>
    <dbReference type="NCBI Taxonomy" id="6303"/>
    <lineage>
        <taxon>Eukaryota</taxon>
        <taxon>Metazoa</taxon>
        <taxon>Ecdysozoa</taxon>
        <taxon>Nematoda</taxon>
        <taxon>Chromadorea</taxon>
        <taxon>Rhabditida</taxon>
        <taxon>Tylenchina</taxon>
        <taxon>Tylenchomorpha</taxon>
        <taxon>Tylenchoidea</taxon>
        <taxon>Meloidogynidae</taxon>
        <taxon>Meloidogyninae</taxon>
        <taxon>Meloidogyne</taxon>
        <taxon>Meloidogyne incognita group</taxon>
    </lineage>
</organism>
<dbReference type="CDD" id="cd01858">
    <property type="entry name" value="NGP_1"/>
    <property type="match status" value="1"/>
</dbReference>
<protein>
    <recommendedName>
        <fullName evidence="5">Nucleolar GTP-binding protein 2</fullName>
    </recommendedName>
</protein>
<dbReference type="PANTHER" id="PTHR11089:SF9">
    <property type="entry name" value="NUCLEOLAR GTP-BINDING PROTEIN 2"/>
    <property type="match status" value="1"/>
</dbReference>
<evidence type="ECO:0000313" key="9">
    <source>
        <dbReference type="WBParaSite" id="scaffold6174_cov243.g10522"/>
    </source>
</evidence>
<dbReference type="InterPro" id="IPR027417">
    <property type="entry name" value="P-loop_NTPase"/>
</dbReference>
<dbReference type="Pfam" id="PF01926">
    <property type="entry name" value="MMR_HSR1"/>
    <property type="match status" value="1"/>
</dbReference>
<keyword evidence="8" id="KW-1185">Reference proteome</keyword>
<feature type="domain" description="CP-type G" evidence="7">
    <location>
        <begin position="225"/>
        <end position="387"/>
    </location>
</feature>
<accession>A0A915MXR2</accession>
<keyword evidence="4 5" id="KW-0539">Nucleus</keyword>
<dbReference type="PANTHER" id="PTHR11089">
    <property type="entry name" value="GTP-BINDING PROTEIN-RELATED"/>
    <property type="match status" value="1"/>
</dbReference>
<evidence type="ECO:0000256" key="4">
    <source>
        <dbReference type="ARBA" id="ARBA00023242"/>
    </source>
</evidence>
<keyword evidence="2 5" id="KW-0547">Nucleotide-binding</keyword>
<dbReference type="InterPro" id="IPR050755">
    <property type="entry name" value="TRAFAC_YlqF/YawG_RiboMat"/>
</dbReference>
<reference evidence="9" key="1">
    <citation type="submission" date="2022-11" db="UniProtKB">
        <authorList>
            <consortium name="WormBaseParasite"/>
        </authorList>
    </citation>
    <scope>IDENTIFICATION</scope>
</reference>
<feature type="compositionally biased region" description="Basic and acidic residues" evidence="6">
    <location>
        <begin position="568"/>
        <end position="582"/>
    </location>
</feature>
<evidence type="ECO:0000256" key="1">
    <source>
        <dbReference type="ARBA" id="ARBA00004604"/>
    </source>
</evidence>
<feature type="region of interest" description="Disordered" evidence="6">
    <location>
        <begin position="1"/>
        <end position="54"/>
    </location>
</feature>
<dbReference type="GO" id="GO:0005525">
    <property type="term" value="F:GTP binding"/>
    <property type="evidence" value="ECO:0007669"/>
    <property type="project" value="UniProtKB-KW"/>
</dbReference>
<dbReference type="InterPro" id="IPR030378">
    <property type="entry name" value="G_CP_dom"/>
</dbReference>
<proteinExistence type="inferred from homology"/>
<dbReference type="SUPFAM" id="SSF52540">
    <property type="entry name" value="P-loop containing nucleoside triphosphate hydrolases"/>
    <property type="match status" value="1"/>
</dbReference>
<sequence>MSKTKKDDSNSKFKRKKGGSDGKKLRSNHSLNPERKVTGKTAGSGPTMRSKSTINRLRMYKNFKPKRNAQGKITKEAPFQGTLKSGTVARVEPHRRWFGNTRVVGQDQLQQFQEEMGKVLFDPFQVVMRQTRAPISLLQEKAKQQRVHILDTQSFEHTFGKKAQRKRATLNVDNLEAFREEAELKSGDYLEEKDRYLVVNQAKALEERTENPTPLFRAGQSARVWSELYKVIDSSDVLLEVLDARDPMGTRCRQVEQFLSKEKPHKHLVLVLNKVDLVPNWVTKKWMQILSKEMPTIAFHASIQHSFGKGSLINLLRQFYKLHRKERKQISIGLIGYPNVGKSSVVNTLRNKKVCKTAPLAGETKVWQYVTMMKGIYLIDCPGVVYPPHGDSETDLVLKGVVRVENVPDPENHIAAVLDRVQPEHLLQHYAHIFNKEEERNEEKGKRTFLTNSEEFLSRIAFATGRLLKGGEPDLNTVARQVLNDYQRGNIPHYVLPPGCRSQSVTPSEIGRQMADERPINLVEEDEKVDAMTDSECVPDDEKMLDEEEIFELKDEEFLMPPLNPIDGPRRSLESPQLSDREKSQIIENPYRTAGFSYADSFSYTKDGSTEYVNPRFCRPFPPLSSNGNMSIFTKTEQKLARMASYDKDCRLLEHLRCFGVSLYMYIQYRKIRDEKEDVMRLQQAYLVQKSHSNVKML</sequence>
<dbReference type="InterPro" id="IPR023179">
    <property type="entry name" value="GTP-bd_ortho_bundle_sf"/>
</dbReference>
<evidence type="ECO:0000256" key="6">
    <source>
        <dbReference type="SAM" id="MobiDB-lite"/>
    </source>
</evidence>
<feature type="compositionally biased region" description="Basic and acidic residues" evidence="6">
    <location>
        <begin position="1"/>
        <end position="11"/>
    </location>
</feature>
<comment type="subcellular location">
    <subcellularLocation>
        <location evidence="1 5">Nucleus</location>
        <location evidence="1 5">Nucleolus</location>
    </subcellularLocation>
</comment>
<evidence type="ECO:0000313" key="8">
    <source>
        <dbReference type="Proteomes" id="UP000887561"/>
    </source>
</evidence>
<dbReference type="Pfam" id="PF08153">
    <property type="entry name" value="NGP1NT"/>
    <property type="match status" value="1"/>
</dbReference>
<dbReference type="Gene3D" id="1.10.1580.10">
    <property type="match status" value="1"/>
</dbReference>
<dbReference type="Proteomes" id="UP000887561">
    <property type="component" value="Unplaced"/>
</dbReference>
<dbReference type="FunFam" id="3.40.50.300:FF:000559">
    <property type="entry name" value="Nuclear/nucleolar GTPase 2"/>
    <property type="match status" value="1"/>
</dbReference>
<evidence type="ECO:0000256" key="2">
    <source>
        <dbReference type="ARBA" id="ARBA00022741"/>
    </source>
</evidence>
<dbReference type="InterPro" id="IPR012971">
    <property type="entry name" value="NOG2_N_dom"/>
</dbReference>
<dbReference type="PROSITE" id="PS51721">
    <property type="entry name" value="G_CP"/>
    <property type="match status" value="1"/>
</dbReference>
<comment type="similarity">
    <text evidence="5">Belongs to the TRAFAC class YlqF/YawG GTPase family. NOG2 subfamily.</text>
</comment>
<dbReference type="Gene3D" id="3.40.50.300">
    <property type="entry name" value="P-loop containing nucleotide triphosphate hydrolases"/>
    <property type="match status" value="1"/>
</dbReference>
<evidence type="ECO:0000256" key="5">
    <source>
        <dbReference type="RuleBase" id="RU364023"/>
    </source>
</evidence>
<name>A0A915MXR2_MELJA</name>
<dbReference type="WBParaSite" id="scaffold6174_cov243.g10522">
    <property type="protein sequence ID" value="scaffold6174_cov243.g10522"/>
    <property type="gene ID" value="scaffold6174_cov243.g10522"/>
</dbReference>
<comment type="function">
    <text evidence="5">GTPase that associates with pre-60S ribosomal subunits in the nucleolus and is required for their nuclear export and maturation.</text>
</comment>
<evidence type="ECO:0000256" key="3">
    <source>
        <dbReference type="ARBA" id="ARBA00023134"/>
    </source>
</evidence>
<dbReference type="InterPro" id="IPR006073">
    <property type="entry name" value="GTP-bd"/>
</dbReference>
<feature type="region of interest" description="Disordered" evidence="6">
    <location>
        <begin position="561"/>
        <end position="582"/>
    </location>
</feature>